<dbReference type="GO" id="GO:0043325">
    <property type="term" value="F:phosphatidylinositol-3,4-bisphosphate binding"/>
    <property type="evidence" value="ECO:0007669"/>
    <property type="project" value="TreeGrafter"/>
</dbReference>
<dbReference type="GO" id="GO:0070273">
    <property type="term" value="F:phosphatidylinositol-4-phosphate binding"/>
    <property type="evidence" value="ECO:0007669"/>
    <property type="project" value="TreeGrafter"/>
</dbReference>
<accession>A0A8C6LQ17</accession>
<protein>
    <submittedName>
        <fullName evidence="1">SEC14 and spectrin domains 1</fullName>
    </submittedName>
</protein>
<reference evidence="1" key="2">
    <citation type="submission" date="2025-08" db="UniProtKB">
        <authorList>
            <consortium name="Ensembl"/>
        </authorList>
    </citation>
    <scope>IDENTIFICATION</scope>
</reference>
<organism evidence="1 2">
    <name type="scientific">Nothobranchius furzeri</name>
    <name type="common">Turquoise killifish</name>
    <dbReference type="NCBI Taxonomy" id="105023"/>
    <lineage>
        <taxon>Eukaryota</taxon>
        <taxon>Metazoa</taxon>
        <taxon>Chordata</taxon>
        <taxon>Craniata</taxon>
        <taxon>Vertebrata</taxon>
        <taxon>Euteleostomi</taxon>
        <taxon>Actinopterygii</taxon>
        <taxon>Neopterygii</taxon>
        <taxon>Teleostei</taxon>
        <taxon>Neoteleostei</taxon>
        <taxon>Acanthomorphata</taxon>
        <taxon>Ovalentaria</taxon>
        <taxon>Atherinomorphae</taxon>
        <taxon>Cyprinodontiformes</taxon>
        <taxon>Nothobranchiidae</taxon>
        <taxon>Nothobranchius</taxon>
    </lineage>
</organism>
<sequence length="91" mass="10057">MEANSILPILKKKLAFLSGGKDRRSGLILTIPLNSDQTSMEELSATLDYLLSIPSEKCKTRGFTVIVDGRRSQWNIVKTVVLMLADLCVGF</sequence>
<dbReference type="GO" id="GO:0005546">
    <property type="term" value="F:phosphatidylinositol-4,5-bisphosphate binding"/>
    <property type="evidence" value="ECO:0007669"/>
    <property type="project" value="TreeGrafter"/>
</dbReference>
<gene>
    <name evidence="1" type="primary">SESTD1</name>
</gene>
<reference evidence="1" key="1">
    <citation type="submission" date="2014-08" db="EMBL/GenBank/DDBJ databases">
        <authorList>
            <person name="Senf B."/>
            <person name="Petzold A."/>
            <person name="Downie B.R."/>
            <person name="Koch P."/>
            <person name="Platzer M."/>
        </authorList>
    </citation>
    <scope>NUCLEOTIDE SEQUENCE [LARGE SCALE GENOMIC DNA]</scope>
    <source>
        <strain evidence="1">GRZ</strain>
    </source>
</reference>
<keyword evidence="2" id="KW-1185">Reference proteome</keyword>
<dbReference type="GO" id="GO:0032266">
    <property type="term" value="F:phosphatidylinositol-3-phosphate binding"/>
    <property type="evidence" value="ECO:0007669"/>
    <property type="project" value="TreeGrafter"/>
</dbReference>
<dbReference type="Ensembl" id="ENSNFUT00015025761.1">
    <property type="protein sequence ID" value="ENSNFUP00015024643.1"/>
    <property type="gene ID" value="ENSNFUG00015011884.1"/>
</dbReference>
<dbReference type="PANTHER" id="PTHR46607">
    <property type="entry name" value="SEC14 DOMAIN AND SPECTRIN REPEAT-CONTAINING PROTEIN 1"/>
    <property type="match status" value="1"/>
</dbReference>
<dbReference type="Proteomes" id="UP000694548">
    <property type="component" value="Chromosome sgr14"/>
</dbReference>
<evidence type="ECO:0000313" key="1">
    <source>
        <dbReference type="Ensembl" id="ENSNFUP00015024643.1"/>
    </source>
</evidence>
<proteinExistence type="predicted"/>
<name>A0A8C6LQ17_NOTFU</name>
<dbReference type="GeneTree" id="ENSGT00730000111148"/>
<dbReference type="GO" id="GO:0080025">
    <property type="term" value="F:phosphatidylinositol-3,5-bisphosphate binding"/>
    <property type="evidence" value="ECO:0007669"/>
    <property type="project" value="TreeGrafter"/>
</dbReference>
<reference evidence="1" key="3">
    <citation type="submission" date="2025-09" db="UniProtKB">
        <authorList>
            <consortium name="Ensembl"/>
        </authorList>
    </citation>
    <scope>IDENTIFICATION</scope>
</reference>
<dbReference type="AlphaFoldDB" id="A0A8C6LQ17"/>
<evidence type="ECO:0000313" key="2">
    <source>
        <dbReference type="Proteomes" id="UP000694548"/>
    </source>
</evidence>
<dbReference type="PANTHER" id="PTHR46607:SF1">
    <property type="entry name" value="SEC14 DOMAIN AND SPECTRIN REPEAT-CONTAINING PROTEIN 1"/>
    <property type="match status" value="1"/>
</dbReference>
<dbReference type="GO" id="GO:0010314">
    <property type="term" value="F:phosphatidylinositol-5-phosphate binding"/>
    <property type="evidence" value="ECO:0007669"/>
    <property type="project" value="TreeGrafter"/>
</dbReference>